<dbReference type="Pfam" id="PF01148">
    <property type="entry name" value="CTP_transf_1"/>
    <property type="match status" value="1"/>
</dbReference>
<evidence type="ECO:0000256" key="1">
    <source>
        <dbReference type="SAM" id="Phobius"/>
    </source>
</evidence>
<dbReference type="PANTHER" id="PTHR43535:SF1">
    <property type="entry name" value="PHOSPHATIDATE CYTIDYLYLTRANSFERASE"/>
    <property type="match status" value="1"/>
</dbReference>
<dbReference type="EMBL" id="QWGR01000021">
    <property type="protein sequence ID" value="RIJ45675.1"/>
    <property type="molecule type" value="Genomic_DNA"/>
</dbReference>
<dbReference type="PANTHER" id="PTHR43535">
    <property type="entry name" value="PHOSPHATIDATE CYTIDYLYLTRANSFERASE"/>
    <property type="match status" value="1"/>
</dbReference>
<proteinExistence type="predicted"/>
<keyword evidence="2" id="KW-0808">Transferase</keyword>
<feature type="transmembrane region" description="Helical" evidence="1">
    <location>
        <begin position="150"/>
        <end position="168"/>
    </location>
</feature>
<evidence type="ECO:0000313" key="2">
    <source>
        <dbReference type="EMBL" id="RIJ45675.1"/>
    </source>
</evidence>
<evidence type="ECO:0000313" key="3">
    <source>
        <dbReference type="Proteomes" id="UP000265926"/>
    </source>
</evidence>
<sequence>MIQTIYYIILIYFLLGGIAFYFINRKKEPAVARESYTKFGVYFLIINALFFSITINSLAFHFIAVFIIAGGLLELTSLYRNSGFRNKRFFLFSVVFFVVLSIGFFSFSGFDKGLILFSFLVLSIFDSFSQITGQLWGRKKLFPEISPKKTVGGLVGGTFVALGSSFLLKDLYAGSTVSALVLAVGVIAFAFAGDLSASFYKRKFGVKDYSKLIPGHGGLLDRFDSLIAGGAWVALYVQLFSF</sequence>
<name>A0A399SUM2_9BACT</name>
<organism evidence="2 3">
    <name type="scientific">Maribellus luteus</name>
    <dbReference type="NCBI Taxonomy" id="2305463"/>
    <lineage>
        <taxon>Bacteria</taxon>
        <taxon>Pseudomonadati</taxon>
        <taxon>Bacteroidota</taxon>
        <taxon>Bacteroidia</taxon>
        <taxon>Marinilabiliales</taxon>
        <taxon>Prolixibacteraceae</taxon>
        <taxon>Maribellus</taxon>
    </lineage>
</organism>
<feature type="transmembrane region" description="Helical" evidence="1">
    <location>
        <begin position="59"/>
        <end position="77"/>
    </location>
</feature>
<dbReference type="AlphaFoldDB" id="A0A399SUM2"/>
<keyword evidence="3" id="KW-1185">Reference proteome</keyword>
<dbReference type="RefSeq" id="WP_119440152.1">
    <property type="nucleotide sequence ID" value="NZ_QWGR01000021.1"/>
</dbReference>
<protein>
    <submittedName>
        <fullName evidence="2">Phosphatidate cytidylyltransferase</fullName>
    </submittedName>
</protein>
<feature type="transmembrane region" description="Helical" evidence="1">
    <location>
        <begin position="89"/>
        <end position="107"/>
    </location>
</feature>
<dbReference type="Proteomes" id="UP000265926">
    <property type="component" value="Unassembled WGS sequence"/>
</dbReference>
<dbReference type="GO" id="GO:0005886">
    <property type="term" value="C:plasma membrane"/>
    <property type="evidence" value="ECO:0007669"/>
    <property type="project" value="TreeGrafter"/>
</dbReference>
<reference evidence="2 3" key="1">
    <citation type="submission" date="2018-08" db="EMBL/GenBank/DDBJ databases">
        <title>Pallidiluteibacterium maritimus gen. nov., sp. nov., isolated from coastal sediment.</title>
        <authorList>
            <person name="Zhou L.Y."/>
        </authorList>
    </citation>
    <scope>NUCLEOTIDE SEQUENCE [LARGE SCALE GENOMIC DNA]</scope>
    <source>
        <strain evidence="2 3">XSD2</strain>
    </source>
</reference>
<comment type="caution">
    <text evidence="2">The sequence shown here is derived from an EMBL/GenBank/DDBJ whole genome shotgun (WGS) entry which is preliminary data.</text>
</comment>
<keyword evidence="1" id="KW-1133">Transmembrane helix</keyword>
<gene>
    <name evidence="2" type="ORF">D1614_21960</name>
</gene>
<dbReference type="OrthoDB" id="9799199at2"/>
<feature type="transmembrane region" description="Helical" evidence="1">
    <location>
        <begin position="113"/>
        <end position="129"/>
    </location>
</feature>
<feature type="transmembrane region" description="Helical" evidence="1">
    <location>
        <begin position="180"/>
        <end position="200"/>
    </location>
</feature>
<accession>A0A399SUM2</accession>
<feature type="transmembrane region" description="Helical" evidence="1">
    <location>
        <begin position="35"/>
        <end position="53"/>
    </location>
</feature>
<keyword evidence="1" id="KW-0472">Membrane</keyword>
<dbReference type="GO" id="GO:0016779">
    <property type="term" value="F:nucleotidyltransferase activity"/>
    <property type="evidence" value="ECO:0007669"/>
    <property type="project" value="UniProtKB-KW"/>
</dbReference>
<keyword evidence="2" id="KW-0548">Nucleotidyltransferase</keyword>
<feature type="transmembrane region" description="Helical" evidence="1">
    <location>
        <begin position="6"/>
        <end position="23"/>
    </location>
</feature>
<keyword evidence="1" id="KW-0812">Transmembrane</keyword>